<protein>
    <submittedName>
        <fullName evidence="1">SRPBCC family protein</fullName>
    </submittedName>
</protein>
<dbReference type="Gene3D" id="3.30.530.20">
    <property type="match status" value="1"/>
</dbReference>
<sequence>MLAVLLVLVIAIGALLGYANSRPDKFRLERSIRIAAPILQVAEQIDDFHQWQKWSPWEHIDPTLQRTFSGADAGVGAVYEWTGTGKAGAGRMEIVEMRTGSAGGLITIKLDFIKPFQASNTAEFLMTPTDAGTDLTWAMFGPSKFMTKLMGVFMDFDKIVGKDFEAGLAALKRNAEQAPR</sequence>
<reference evidence="1" key="1">
    <citation type="submission" date="2021-11" db="EMBL/GenBank/DDBJ databases">
        <title>BS-T2-15 a new species belonging to the Comamonadaceae family isolated from the soil of a French oak forest.</title>
        <authorList>
            <person name="Mieszkin S."/>
            <person name="Alain K."/>
        </authorList>
    </citation>
    <scope>NUCLEOTIDE SEQUENCE</scope>
    <source>
        <strain evidence="1">BS-T2-15</strain>
    </source>
</reference>
<dbReference type="Proteomes" id="UP001139353">
    <property type="component" value="Unassembled WGS sequence"/>
</dbReference>
<dbReference type="AlphaFoldDB" id="A0A9X1YIU6"/>
<dbReference type="CDD" id="cd07818">
    <property type="entry name" value="SRPBCC_1"/>
    <property type="match status" value="1"/>
</dbReference>
<name>A0A9X1YIU6_9BURK</name>
<accession>A0A9X1YIU6</accession>
<organism evidence="1 2">
    <name type="scientific">Scleromatobacter humisilvae</name>
    <dbReference type="NCBI Taxonomy" id="2897159"/>
    <lineage>
        <taxon>Bacteria</taxon>
        <taxon>Pseudomonadati</taxon>
        <taxon>Pseudomonadota</taxon>
        <taxon>Betaproteobacteria</taxon>
        <taxon>Burkholderiales</taxon>
        <taxon>Sphaerotilaceae</taxon>
        <taxon>Scleromatobacter</taxon>
    </lineage>
</organism>
<evidence type="ECO:0000313" key="2">
    <source>
        <dbReference type="Proteomes" id="UP001139353"/>
    </source>
</evidence>
<dbReference type="InterPro" id="IPR019587">
    <property type="entry name" value="Polyketide_cyclase/dehydratase"/>
</dbReference>
<evidence type="ECO:0000313" key="1">
    <source>
        <dbReference type="EMBL" id="MCK9685192.1"/>
    </source>
</evidence>
<dbReference type="RefSeq" id="WP_275681200.1">
    <property type="nucleotide sequence ID" value="NZ_JAJLJH010000001.1"/>
</dbReference>
<keyword evidence="2" id="KW-1185">Reference proteome</keyword>
<proteinExistence type="predicted"/>
<gene>
    <name evidence="1" type="ORF">LPC04_05640</name>
</gene>
<comment type="caution">
    <text evidence="1">The sequence shown here is derived from an EMBL/GenBank/DDBJ whole genome shotgun (WGS) entry which is preliminary data.</text>
</comment>
<dbReference type="InterPro" id="IPR023393">
    <property type="entry name" value="START-like_dom_sf"/>
</dbReference>
<dbReference type="SUPFAM" id="SSF55961">
    <property type="entry name" value="Bet v1-like"/>
    <property type="match status" value="1"/>
</dbReference>
<dbReference type="EMBL" id="JAJLJH010000001">
    <property type="protein sequence ID" value="MCK9685192.1"/>
    <property type="molecule type" value="Genomic_DNA"/>
</dbReference>
<dbReference type="Pfam" id="PF10604">
    <property type="entry name" value="Polyketide_cyc2"/>
    <property type="match status" value="1"/>
</dbReference>